<feature type="transmembrane region" description="Helical" evidence="9">
    <location>
        <begin position="83"/>
        <end position="100"/>
    </location>
</feature>
<evidence type="ECO:0000313" key="10">
    <source>
        <dbReference type="EMBL" id="MBM6947926.1"/>
    </source>
</evidence>
<evidence type="ECO:0000256" key="3">
    <source>
        <dbReference type="ARBA" id="ARBA00022448"/>
    </source>
</evidence>
<dbReference type="GO" id="GO:0032217">
    <property type="term" value="F:riboflavin transmembrane transporter activity"/>
    <property type="evidence" value="ECO:0007669"/>
    <property type="project" value="UniProtKB-UniRule"/>
</dbReference>
<proteinExistence type="inferred from homology"/>
<evidence type="ECO:0000256" key="8">
    <source>
        <dbReference type="PIRNR" id="PIRNR037778"/>
    </source>
</evidence>
<name>A0A938XAL2_9CLOT</name>
<keyword evidence="3 8" id="KW-0813">Transport</keyword>
<reference evidence="10" key="2">
    <citation type="journal article" date="2021" name="Sci. Rep.">
        <title>The distribution of antibiotic resistance genes in chicken gut microbiota commensals.</title>
        <authorList>
            <person name="Juricova H."/>
            <person name="Matiasovicova J."/>
            <person name="Kubasova T."/>
            <person name="Cejkova D."/>
            <person name="Rychlik I."/>
        </authorList>
    </citation>
    <scope>NUCLEOTIDE SEQUENCE</scope>
    <source>
        <strain evidence="10">An582</strain>
    </source>
</reference>
<keyword evidence="4 8" id="KW-1003">Cell membrane</keyword>
<accession>A0A938XAL2</accession>
<dbReference type="InterPro" id="IPR024529">
    <property type="entry name" value="ECF_trnsprt_substrate-spec"/>
</dbReference>
<dbReference type="PIRSF" id="PIRSF037778">
    <property type="entry name" value="UCP037778_transp_RibU"/>
    <property type="match status" value="1"/>
</dbReference>
<keyword evidence="5 9" id="KW-0812">Transmembrane</keyword>
<dbReference type="RefSeq" id="WP_204905970.1">
    <property type="nucleotide sequence ID" value="NZ_JACJKS010000004.1"/>
</dbReference>
<dbReference type="Proteomes" id="UP000705508">
    <property type="component" value="Unassembled WGS sequence"/>
</dbReference>
<comment type="subcellular location">
    <subcellularLocation>
        <location evidence="1">Cell membrane</location>
        <topology evidence="1">Multi-pass membrane protein</topology>
    </subcellularLocation>
</comment>
<organism evidence="10 11">
    <name type="scientific">Mordavella massiliensis</name>
    <dbReference type="NCBI Taxonomy" id="1871024"/>
    <lineage>
        <taxon>Bacteria</taxon>
        <taxon>Bacillati</taxon>
        <taxon>Bacillota</taxon>
        <taxon>Clostridia</taxon>
        <taxon>Eubacteriales</taxon>
        <taxon>Clostridiaceae</taxon>
        <taxon>Mordavella</taxon>
    </lineage>
</organism>
<comment type="similarity">
    <text evidence="2 8">Belongs to the prokaryotic riboflavin transporter (P-RFT) (TC 2.A.87) family.</text>
</comment>
<sequence>MRTKSKTYYFIVTAMLAAVAGILMSLEFPIPLMPPFYKIDFSDVPSVIATFLLGPVSGISVEVIKILIKLITVGTNTMFVGEFANLLGTVLYILPLWFIFQKSGGTRKAAILALGVSLPVRIAFSCFLNACITLPLYAKAMGLSLDEVVRTVGAVNPLIQNLPLFLVLATIPFNLIKLFLNYITGYLLYDRMKELQVVKGWRTRYDS</sequence>
<evidence type="ECO:0000256" key="7">
    <source>
        <dbReference type="ARBA" id="ARBA00023136"/>
    </source>
</evidence>
<keyword evidence="7 8" id="KW-0472">Membrane</keyword>
<dbReference type="PANTHER" id="PTHR38438">
    <property type="entry name" value="RIBOFLAVIN TRANSPORTER RIBU"/>
    <property type="match status" value="1"/>
</dbReference>
<evidence type="ECO:0000256" key="5">
    <source>
        <dbReference type="ARBA" id="ARBA00022692"/>
    </source>
</evidence>
<reference evidence="10" key="1">
    <citation type="submission" date="2020-08" db="EMBL/GenBank/DDBJ databases">
        <authorList>
            <person name="Cejkova D."/>
            <person name="Kubasova T."/>
            <person name="Jahodarova E."/>
            <person name="Rychlik I."/>
        </authorList>
    </citation>
    <scope>NUCLEOTIDE SEQUENCE</scope>
    <source>
        <strain evidence="10">An582</strain>
    </source>
</reference>
<feature type="transmembrane region" description="Helical" evidence="9">
    <location>
        <begin position="112"/>
        <end position="138"/>
    </location>
</feature>
<feature type="transmembrane region" description="Helical" evidence="9">
    <location>
        <begin position="158"/>
        <end position="183"/>
    </location>
</feature>
<evidence type="ECO:0000256" key="4">
    <source>
        <dbReference type="ARBA" id="ARBA00022475"/>
    </source>
</evidence>
<protein>
    <recommendedName>
        <fullName evidence="8">Riboflavin transporter</fullName>
    </recommendedName>
</protein>
<evidence type="ECO:0000256" key="9">
    <source>
        <dbReference type="SAM" id="Phobius"/>
    </source>
</evidence>
<evidence type="ECO:0000256" key="1">
    <source>
        <dbReference type="ARBA" id="ARBA00004651"/>
    </source>
</evidence>
<dbReference type="EMBL" id="JACJKS010000004">
    <property type="protein sequence ID" value="MBM6947926.1"/>
    <property type="molecule type" value="Genomic_DNA"/>
</dbReference>
<dbReference type="InterPro" id="IPR025720">
    <property type="entry name" value="RibU"/>
</dbReference>
<evidence type="ECO:0000313" key="11">
    <source>
        <dbReference type="Proteomes" id="UP000705508"/>
    </source>
</evidence>
<evidence type="ECO:0000256" key="6">
    <source>
        <dbReference type="ARBA" id="ARBA00022989"/>
    </source>
</evidence>
<feature type="transmembrane region" description="Helical" evidence="9">
    <location>
        <begin position="7"/>
        <end position="26"/>
    </location>
</feature>
<evidence type="ECO:0000256" key="2">
    <source>
        <dbReference type="ARBA" id="ARBA00005540"/>
    </source>
</evidence>
<dbReference type="Gene3D" id="1.10.1760.20">
    <property type="match status" value="1"/>
</dbReference>
<dbReference type="GO" id="GO:0005886">
    <property type="term" value="C:plasma membrane"/>
    <property type="evidence" value="ECO:0007669"/>
    <property type="project" value="UniProtKB-SubCell"/>
</dbReference>
<keyword evidence="6 9" id="KW-1133">Transmembrane helix</keyword>
<dbReference type="AlphaFoldDB" id="A0A938XAL2"/>
<dbReference type="PANTHER" id="PTHR38438:SF1">
    <property type="entry name" value="RIBOFLAVIN TRANSPORTER RIBU"/>
    <property type="match status" value="1"/>
</dbReference>
<gene>
    <name evidence="10" type="ORF">H6A20_04500</name>
</gene>
<comment type="function">
    <text evidence="8">Probably a riboflavin-binding protein that interacts with the energy-coupling factor (ECF) ABC-transporter complex.</text>
</comment>
<dbReference type="Pfam" id="PF12822">
    <property type="entry name" value="ECF_trnsprt"/>
    <property type="match status" value="1"/>
</dbReference>
<comment type="caution">
    <text evidence="10">The sequence shown here is derived from an EMBL/GenBank/DDBJ whole genome shotgun (WGS) entry which is preliminary data.</text>
</comment>